<proteinExistence type="predicted"/>
<evidence type="ECO:0000256" key="2">
    <source>
        <dbReference type="SAM" id="SignalP"/>
    </source>
</evidence>
<keyword evidence="4" id="KW-1185">Reference proteome</keyword>
<dbReference type="EMBL" id="JAPDDP010000005">
    <property type="protein sequence ID" value="MDA0179482.1"/>
    <property type="molecule type" value="Genomic_DNA"/>
</dbReference>
<dbReference type="RefSeq" id="WP_270023766.1">
    <property type="nucleotide sequence ID" value="NZ_JAPDDP010000005.1"/>
</dbReference>
<organism evidence="3 4">
    <name type="scientific">Solirubrobacter phytolaccae</name>
    <dbReference type="NCBI Taxonomy" id="1404360"/>
    <lineage>
        <taxon>Bacteria</taxon>
        <taxon>Bacillati</taxon>
        <taxon>Actinomycetota</taxon>
        <taxon>Thermoleophilia</taxon>
        <taxon>Solirubrobacterales</taxon>
        <taxon>Solirubrobacteraceae</taxon>
        <taxon>Solirubrobacter</taxon>
    </lineage>
</organism>
<feature type="compositionally biased region" description="Low complexity" evidence="1">
    <location>
        <begin position="21"/>
        <end position="30"/>
    </location>
</feature>
<evidence type="ECO:0000313" key="3">
    <source>
        <dbReference type="EMBL" id="MDA0179482.1"/>
    </source>
</evidence>
<evidence type="ECO:0000256" key="1">
    <source>
        <dbReference type="SAM" id="MobiDB-lite"/>
    </source>
</evidence>
<reference evidence="3" key="1">
    <citation type="submission" date="2022-10" db="EMBL/GenBank/DDBJ databases">
        <title>The WGS of Solirubrobacter phytolaccae KCTC 29190.</title>
        <authorList>
            <person name="Jiang Z."/>
        </authorList>
    </citation>
    <scope>NUCLEOTIDE SEQUENCE</scope>
    <source>
        <strain evidence="3">KCTC 29190</strain>
    </source>
</reference>
<gene>
    <name evidence="3" type="ORF">OJ997_04175</name>
</gene>
<feature type="signal peptide" evidence="2">
    <location>
        <begin position="1"/>
        <end position="27"/>
    </location>
</feature>
<keyword evidence="2" id="KW-0732">Signal</keyword>
<evidence type="ECO:0000313" key="4">
    <source>
        <dbReference type="Proteomes" id="UP001147653"/>
    </source>
</evidence>
<name>A0A9X3N721_9ACTN</name>
<dbReference type="Proteomes" id="UP001147653">
    <property type="component" value="Unassembled WGS sequence"/>
</dbReference>
<comment type="caution">
    <text evidence="3">The sequence shown here is derived from an EMBL/GenBank/DDBJ whole genome shotgun (WGS) entry which is preliminary data.</text>
</comment>
<accession>A0A9X3N721</accession>
<protein>
    <submittedName>
        <fullName evidence="3">Uncharacterized protein</fullName>
    </submittedName>
</protein>
<feature type="chain" id="PRO_5040900001" evidence="2">
    <location>
        <begin position="28"/>
        <end position="69"/>
    </location>
</feature>
<feature type="region of interest" description="Disordered" evidence="1">
    <location>
        <begin position="21"/>
        <end position="69"/>
    </location>
</feature>
<dbReference type="AlphaFoldDB" id="A0A9X3N721"/>
<sequence length="69" mass="6987">MTFKTRVAGSLVVIVAFGAVSSPQSHASAPAPSPPRASEGKAKAPGTVPRTGPAKQRGRRGAPGTLPRR</sequence>